<name>A0A0R2FC78_9LACO</name>
<keyword evidence="6 8" id="KW-0862">Zinc</keyword>
<dbReference type="CDD" id="cd01285">
    <property type="entry name" value="nucleoside_deaminase"/>
    <property type="match status" value="1"/>
</dbReference>
<dbReference type="InterPro" id="IPR016193">
    <property type="entry name" value="Cytidine_deaminase-like"/>
</dbReference>
<dbReference type="HAMAP" id="MF_00972">
    <property type="entry name" value="tRNA_aden_deaminase"/>
    <property type="match status" value="1"/>
</dbReference>
<reference evidence="10 11" key="1">
    <citation type="journal article" date="2015" name="Genome Announc.">
        <title>Expanding the biotechnology potential of lactobacilli through comparative genomics of 213 strains and associated genera.</title>
        <authorList>
            <person name="Sun Z."/>
            <person name="Harris H.M."/>
            <person name="McCann A."/>
            <person name="Guo C."/>
            <person name="Argimon S."/>
            <person name="Zhang W."/>
            <person name="Yang X."/>
            <person name="Jeffery I.B."/>
            <person name="Cooney J.C."/>
            <person name="Kagawa T.F."/>
            <person name="Liu W."/>
            <person name="Song Y."/>
            <person name="Salvetti E."/>
            <person name="Wrobel A."/>
            <person name="Rasinkangas P."/>
            <person name="Parkhill J."/>
            <person name="Rea M.C."/>
            <person name="O'Sullivan O."/>
            <person name="Ritari J."/>
            <person name="Douillard F.P."/>
            <person name="Paul Ross R."/>
            <person name="Yang R."/>
            <person name="Briner A.E."/>
            <person name="Felis G.E."/>
            <person name="de Vos W.M."/>
            <person name="Barrangou R."/>
            <person name="Klaenhammer T.R."/>
            <person name="Caufield P.W."/>
            <person name="Cui Y."/>
            <person name="Zhang H."/>
            <person name="O'Toole P.W."/>
        </authorList>
    </citation>
    <scope>NUCLEOTIDE SEQUENCE [LARGE SCALE GENOMIC DNA]</scope>
    <source>
        <strain evidence="10 11">DSM 22697</strain>
    </source>
</reference>
<evidence type="ECO:0000256" key="8">
    <source>
        <dbReference type="HAMAP-Rule" id="MF_00972"/>
    </source>
</evidence>
<protein>
    <recommendedName>
        <fullName evidence="8">tRNA-specific adenosine deaminase</fullName>
        <ecNumber evidence="8">3.5.4.33</ecNumber>
    </recommendedName>
</protein>
<comment type="similarity">
    <text evidence="1">Belongs to the cytidine and deoxycytidylate deaminase family. ADAT2 subfamily.</text>
</comment>
<dbReference type="Pfam" id="PF14437">
    <property type="entry name" value="MafB19-deam"/>
    <property type="match status" value="1"/>
</dbReference>
<dbReference type="PANTHER" id="PTHR11079:SF202">
    <property type="entry name" value="TRNA-SPECIFIC ADENOSINE DEAMINASE"/>
    <property type="match status" value="1"/>
</dbReference>
<evidence type="ECO:0000256" key="7">
    <source>
        <dbReference type="ARBA" id="ARBA00048045"/>
    </source>
</evidence>
<accession>A0A0R2FC78</accession>
<feature type="binding site" evidence="8">
    <location>
        <position position="88"/>
    </location>
    <ligand>
        <name>Zn(2+)</name>
        <dbReference type="ChEBI" id="CHEBI:29105"/>
        <note>catalytic</note>
    </ligand>
</feature>
<gene>
    <name evidence="8" type="primary">tadA</name>
    <name evidence="10" type="ORF">FC75_GL001638</name>
</gene>
<dbReference type="GO" id="GO:0008270">
    <property type="term" value="F:zinc ion binding"/>
    <property type="evidence" value="ECO:0007669"/>
    <property type="project" value="UniProtKB-UniRule"/>
</dbReference>
<dbReference type="Gene3D" id="3.40.140.10">
    <property type="entry name" value="Cytidine Deaminase, domain 2"/>
    <property type="match status" value="1"/>
</dbReference>
<dbReference type="SUPFAM" id="SSF53927">
    <property type="entry name" value="Cytidine deaminase-like"/>
    <property type="match status" value="1"/>
</dbReference>
<comment type="subunit">
    <text evidence="2 8">Homodimer.</text>
</comment>
<evidence type="ECO:0000256" key="3">
    <source>
        <dbReference type="ARBA" id="ARBA00022694"/>
    </source>
</evidence>
<comment type="cofactor">
    <cofactor evidence="8">
        <name>Zn(2+)</name>
        <dbReference type="ChEBI" id="CHEBI:29105"/>
    </cofactor>
    <text evidence="8">Binds 1 zinc ion per subunit.</text>
</comment>
<dbReference type="GO" id="GO:0052717">
    <property type="term" value="F:tRNA-specific adenosine-34 deaminase activity"/>
    <property type="evidence" value="ECO:0007669"/>
    <property type="project" value="UniProtKB-UniRule"/>
</dbReference>
<dbReference type="PROSITE" id="PS51747">
    <property type="entry name" value="CYT_DCMP_DEAMINASES_2"/>
    <property type="match status" value="1"/>
</dbReference>
<dbReference type="STRING" id="1423730.FC75_GL001638"/>
<comment type="catalytic activity">
    <reaction evidence="7 8">
        <text>adenosine(34) in tRNA + H2O + H(+) = inosine(34) in tRNA + NH4(+)</text>
        <dbReference type="Rhea" id="RHEA:43168"/>
        <dbReference type="Rhea" id="RHEA-COMP:10373"/>
        <dbReference type="Rhea" id="RHEA-COMP:10374"/>
        <dbReference type="ChEBI" id="CHEBI:15377"/>
        <dbReference type="ChEBI" id="CHEBI:15378"/>
        <dbReference type="ChEBI" id="CHEBI:28938"/>
        <dbReference type="ChEBI" id="CHEBI:74411"/>
        <dbReference type="ChEBI" id="CHEBI:82852"/>
        <dbReference type="EC" id="3.5.4.33"/>
    </reaction>
</comment>
<keyword evidence="3 8" id="KW-0819">tRNA processing</keyword>
<evidence type="ECO:0000259" key="9">
    <source>
        <dbReference type="PROSITE" id="PS51747"/>
    </source>
</evidence>
<evidence type="ECO:0000256" key="2">
    <source>
        <dbReference type="ARBA" id="ARBA00011738"/>
    </source>
</evidence>
<evidence type="ECO:0000256" key="1">
    <source>
        <dbReference type="ARBA" id="ARBA00010669"/>
    </source>
</evidence>
<proteinExistence type="inferred from homology"/>
<dbReference type="InterPro" id="IPR028883">
    <property type="entry name" value="tRNA_aden_deaminase"/>
</dbReference>
<dbReference type="RefSeq" id="WP_054662370.1">
    <property type="nucleotide sequence ID" value="NZ_AYZJ01000029.1"/>
</dbReference>
<dbReference type="PATRIC" id="fig|1423730.4.peg.1716"/>
<dbReference type="FunFam" id="3.40.140.10:FF:000005">
    <property type="entry name" value="tRNA-specific adenosine deaminase"/>
    <property type="match status" value="1"/>
</dbReference>
<feature type="binding site" evidence="8">
    <location>
        <position position="85"/>
    </location>
    <ligand>
        <name>Zn(2+)</name>
        <dbReference type="ChEBI" id="CHEBI:29105"/>
        <note>catalytic</note>
    </ligand>
</feature>
<dbReference type="OrthoDB" id="9802676at2"/>
<evidence type="ECO:0000313" key="10">
    <source>
        <dbReference type="EMBL" id="KRN22999.1"/>
    </source>
</evidence>
<feature type="domain" description="CMP/dCMP-type deaminase" evidence="9">
    <location>
        <begin position="4"/>
        <end position="115"/>
    </location>
</feature>
<dbReference type="GO" id="GO:0002100">
    <property type="term" value="P:tRNA wobble adenosine to inosine editing"/>
    <property type="evidence" value="ECO:0007669"/>
    <property type="project" value="UniProtKB-UniRule"/>
</dbReference>
<keyword evidence="4 8" id="KW-0479">Metal-binding</keyword>
<dbReference type="PANTHER" id="PTHR11079">
    <property type="entry name" value="CYTOSINE DEAMINASE FAMILY MEMBER"/>
    <property type="match status" value="1"/>
</dbReference>
<dbReference type="InterPro" id="IPR016192">
    <property type="entry name" value="APOBEC/CMP_deaminase_Zn-bd"/>
</dbReference>
<keyword evidence="11" id="KW-1185">Reference proteome</keyword>
<dbReference type="PROSITE" id="PS00903">
    <property type="entry name" value="CYT_DCMP_DEAMINASES_1"/>
    <property type="match status" value="1"/>
</dbReference>
<dbReference type="InterPro" id="IPR002125">
    <property type="entry name" value="CMP_dCMP_dom"/>
</dbReference>
<sequence>MAELTPDDFMAAALDEARAAGVIGEVPIGAVVVKSGQIIGRGHNLREHAQDSTLHAEILAIQEACMTLHTWRLEECDLYVTLEPCPMCAGAMINARVRRCFYGAKDPKAGAAGSLVNLLTDSRFNHQVEVVQGLRAHESGDLLAAFFQNIRAKRKAAKRAGQSADKQV</sequence>
<feature type="binding site" evidence="8">
    <location>
        <position position="55"/>
    </location>
    <ligand>
        <name>Zn(2+)</name>
        <dbReference type="ChEBI" id="CHEBI:29105"/>
        <note>catalytic</note>
    </ligand>
</feature>
<organism evidence="10 11">
    <name type="scientific">Lacticaseibacillus camelliae DSM 22697 = JCM 13995</name>
    <dbReference type="NCBI Taxonomy" id="1423730"/>
    <lineage>
        <taxon>Bacteria</taxon>
        <taxon>Bacillati</taxon>
        <taxon>Bacillota</taxon>
        <taxon>Bacilli</taxon>
        <taxon>Lactobacillales</taxon>
        <taxon>Lactobacillaceae</taxon>
        <taxon>Lacticaseibacillus</taxon>
    </lineage>
</organism>
<evidence type="ECO:0000256" key="4">
    <source>
        <dbReference type="ARBA" id="ARBA00022723"/>
    </source>
</evidence>
<dbReference type="Proteomes" id="UP000050865">
    <property type="component" value="Unassembled WGS sequence"/>
</dbReference>
<feature type="active site" description="Proton donor" evidence="8">
    <location>
        <position position="57"/>
    </location>
</feature>
<evidence type="ECO:0000313" key="11">
    <source>
        <dbReference type="Proteomes" id="UP000050865"/>
    </source>
</evidence>
<dbReference type="AlphaFoldDB" id="A0A0R2FC78"/>
<evidence type="ECO:0000256" key="5">
    <source>
        <dbReference type="ARBA" id="ARBA00022801"/>
    </source>
</evidence>
<comment type="caution">
    <text evidence="10">The sequence shown here is derived from an EMBL/GenBank/DDBJ whole genome shotgun (WGS) entry which is preliminary data.</text>
</comment>
<dbReference type="EC" id="3.5.4.33" evidence="8"/>
<comment type="function">
    <text evidence="8">Catalyzes the deamination of adenosine to inosine at the wobble position 34 of tRNA(Arg2).</text>
</comment>
<evidence type="ECO:0000256" key="6">
    <source>
        <dbReference type="ARBA" id="ARBA00022833"/>
    </source>
</evidence>
<dbReference type="EMBL" id="AYZJ01000029">
    <property type="protein sequence ID" value="KRN22999.1"/>
    <property type="molecule type" value="Genomic_DNA"/>
</dbReference>
<dbReference type="InterPro" id="IPR058535">
    <property type="entry name" value="MafB19-deam"/>
</dbReference>
<keyword evidence="5 8" id="KW-0378">Hydrolase</keyword>
<dbReference type="NCBIfam" id="NF008113">
    <property type="entry name" value="PRK10860.1"/>
    <property type="match status" value="1"/>
</dbReference>